<dbReference type="InterPro" id="IPR011032">
    <property type="entry name" value="GroES-like_sf"/>
</dbReference>
<keyword evidence="6" id="KW-1185">Reference proteome</keyword>
<name>A0A9W9DAJ9_9PLEO</name>
<dbReference type="AlphaFoldDB" id="A0A9W9DAJ9"/>
<accession>A0A9W9DAJ9</accession>
<dbReference type="InterPro" id="IPR047122">
    <property type="entry name" value="Trans-enoyl_RdTase-like"/>
</dbReference>
<evidence type="ECO:0000259" key="4">
    <source>
        <dbReference type="SMART" id="SM00829"/>
    </source>
</evidence>
<reference evidence="5" key="1">
    <citation type="submission" date="2022-10" db="EMBL/GenBank/DDBJ databases">
        <title>Tapping the CABI collections for fungal endophytes: first genome assemblies for Collariella, Neodidymelliopsis, Ascochyta clinopodiicola, Didymella pomorum, Didymosphaeria variabile, Neocosmospora piperis and Neocucurbitaria cava.</title>
        <authorList>
            <person name="Hill R."/>
        </authorList>
    </citation>
    <scope>NUCLEOTIDE SEQUENCE</scope>
    <source>
        <strain evidence="5">IMI 355091</strain>
    </source>
</reference>
<comment type="caution">
    <text evidence="5">The sequence shown here is derived from an EMBL/GenBank/DDBJ whole genome shotgun (WGS) entry which is preliminary data.</text>
</comment>
<dbReference type="Pfam" id="PF00107">
    <property type="entry name" value="ADH_zinc_N"/>
    <property type="match status" value="1"/>
</dbReference>
<proteinExistence type="inferred from homology"/>
<dbReference type="InterPro" id="IPR036291">
    <property type="entry name" value="NAD(P)-bd_dom_sf"/>
</dbReference>
<gene>
    <name evidence="5" type="ORF">N0V91_001894</name>
</gene>
<sequence>MSTQTALIVSEVGGRIHTTSDWPIPQPGHNQVQIRVTVAGLNPHDQKARDVGLFIKDNLPAVLANDVTGVVTVVGPGTTKFKVGDRIVSQSNLGVYAQNGLQQYAIADKDFASKIPEGFSDHNAATIPTNAIALLIGLFDESGLGIPAPWTSEAKSFDYAGTTLLILGGGSNCGRFGVQFAKLAGIGKIVVVGGSEDELRKYGATQVLDRHGGDAAVLERIRKVVGDDLVYALDAINPPSEQHLAVSALSSSKKGRLARLRASVGAVDESKIVGEKKAGYDLRNVLGSSHLKADTARPFWDRLAGYLRDGSLVPLKYEVVDGLDEDKVNELLDRYRDGKRVVQTHFRVSA</sequence>
<dbReference type="InterPro" id="IPR013154">
    <property type="entry name" value="ADH-like_N"/>
</dbReference>
<dbReference type="InterPro" id="IPR013149">
    <property type="entry name" value="ADH-like_C"/>
</dbReference>
<dbReference type="Proteomes" id="UP001140510">
    <property type="component" value="Unassembled WGS sequence"/>
</dbReference>
<dbReference type="Gene3D" id="3.90.180.10">
    <property type="entry name" value="Medium-chain alcohol dehydrogenases, catalytic domain"/>
    <property type="match status" value="1"/>
</dbReference>
<dbReference type="PANTHER" id="PTHR45348">
    <property type="entry name" value="HYPOTHETICAL OXIDOREDUCTASE (EUROFUNG)"/>
    <property type="match status" value="1"/>
</dbReference>
<evidence type="ECO:0000256" key="1">
    <source>
        <dbReference type="ARBA" id="ARBA00008072"/>
    </source>
</evidence>
<dbReference type="SMART" id="SM00829">
    <property type="entry name" value="PKS_ER"/>
    <property type="match status" value="1"/>
</dbReference>
<feature type="domain" description="Enoyl reductase (ER)" evidence="4">
    <location>
        <begin position="13"/>
        <end position="342"/>
    </location>
</feature>
<dbReference type="CDD" id="cd08249">
    <property type="entry name" value="enoyl_reductase_like"/>
    <property type="match status" value="1"/>
</dbReference>
<dbReference type="Pfam" id="PF08240">
    <property type="entry name" value="ADH_N"/>
    <property type="match status" value="1"/>
</dbReference>
<evidence type="ECO:0000256" key="2">
    <source>
        <dbReference type="ARBA" id="ARBA00011245"/>
    </source>
</evidence>
<keyword evidence="3" id="KW-0560">Oxidoreductase</keyword>
<dbReference type="GO" id="GO:0016651">
    <property type="term" value="F:oxidoreductase activity, acting on NAD(P)H"/>
    <property type="evidence" value="ECO:0007669"/>
    <property type="project" value="InterPro"/>
</dbReference>
<evidence type="ECO:0000313" key="5">
    <source>
        <dbReference type="EMBL" id="KAJ4410408.1"/>
    </source>
</evidence>
<organism evidence="5 6">
    <name type="scientific">Didymella pomorum</name>
    <dbReference type="NCBI Taxonomy" id="749634"/>
    <lineage>
        <taxon>Eukaryota</taxon>
        <taxon>Fungi</taxon>
        <taxon>Dikarya</taxon>
        <taxon>Ascomycota</taxon>
        <taxon>Pezizomycotina</taxon>
        <taxon>Dothideomycetes</taxon>
        <taxon>Pleosporomycetidae</taxon>
        <taxon>Pleosporales</taxon>
        <taxon>Pleosporineae</taxon>
        <taxon>Didymellaceae</taxon>
        <taxon>Didymella</taxon>
    </lineage>
</organism>
<dbReference type="SUPFAM" id="SSF50129">
    <property type="entry name" value="GroES-like"/>
    <property type="match status" value="1"/>
</dbReference>
<dbReference type="Gene3D" id="3.40.50.720">
    <property type="entry name" value="NAD(P)-binding Rossmann-like Domain"/>
    <property type="match status" value="1"/>
</dbReference>
<dbReference type="SUPFAM" id="SSF51735">
    <property type="entry name" value="NAD(P)-binding Rossmann-fold domains"/>
    <property type="match status" value="1"/>
</dbReference>
<evidence type="ECO:0000256" key="3">
    <source>
        <dbReference type="ARBA" id="ARBA00023002"/>
    </source>
</evidence>
<dbReference type="InterPro" id="IPR020843">
    <property type="entry name" value="ER"/>
</dbReference>
<comment type="similarity">
    <text evidence="1">Belongs to the zinc-containing alcohol dehydrogenase family.</text>
</comment>
<protein>
    <recommendedName>
        <fullName evidence="4">Enoyl reductase (ER) domain-containing protein</fullName>
    </recommendedName>
</protein>
<evidence type="ECO:0000313" key="6">
    <source>
        <dbReference type="Proteomes" id="UP001140510"/>
    </source>
</evidence>
<dbReference type="EMBL" id="JAPEVA010000008">
    <property type="protein sequence ID" value="KAJ4410408.1"/>
    <property type="molecule type" value="Genomic_DNA"/>
</dbReference>
<dbReference type="OrthoDB" id="9992527at2759"/>
<comment type="subunit">
    <text evidence="2">Monomer.</text>
</comment>
<dbReference type="PANTHER" id="PTHR45348:SF2">
    <property type="entry name" value="ZINC-TYPE ALCOHOL DEHYDROGENASE-LIKE PROTEIN C2E1P3.01"/>
    <property type="match status" value="1"/>
</dbReference>